<keyword evidence="1" id="KW-0695">RNA-directed DNA polymerase</keyword>
<evidence type="ECO:0000313" key="2">
    <source>
        <dbReference type="Proteomes" id="UP000735302"/>
    </source>
</evidence>
<name>A0AAV4BK19_9GAST</name>
<protein>
    <submittedName>
        <fullName evidence="1">Reverse transcriptase</fullName>
    </submittedName>
</protein>
<dbReference type="GO" id="GO:0003964">
    <property type="term" value="F:RNA-directed DNA polymerase activity"/>
    <property type="evidence" value="ECO:0007669"/>
    <property type="project" value="UniProtKB-KW"/>
</dbReference>
<reference evidence="1 2" key="1">
    <citation type="journal article" date="2021" name="Elife">
        <title>Chloroplast acquisition without the gene transfer in kleptoplastic sea slugs, Plakobranchus ocellatus.</title>
        <authorList>
            <person name="Maeda T."/>
            <person name="Takahashi S."/>
            <person name="Yoshida T."/>
            <person name="Shimamura S."/>
            <person name="Takaki Y."/>
            <person name="Nagai Y."/>
            <person name="Toyoda A."/>
            <person name="Suzuki Y."/>
            <person name="Arimoto A."/>
            <person name="Ishii H."/>
            <person name="Satoh N."/>
            <person name="Nishiyama T."/>
            <person name="Hasebe M."/>
            <person name="Maruyama T."/>
            <person name="Minagawa J."/>
            <person name="Obokata J."/>
            <person name="Shigenobu S."/>
        </authorList>
    </citation>
    <scope>NUCLEOTIDE SEQUENCE [LARGE SCALE GENOMIC DNA]</scope>
</reference>
<comment type="caution">
    <text evidence="1">The sequence shown here is derived from an EMBL/GenBank/DDBJ whole genome shotgun (WGS) entry which is preliminary data.</text>
</comment>
<gene>
    <name evidence="1" type="ORF">PoB_004582600</name>
</gene>
<evidence type="ECO:0000313" key="1">
    <source>
        <dbReference type="EMBL" id="GFO19321.1"/>
    </source>
</evidence>
<dbReference type="Proteomes" id="UP000735302">
    <property type="component" value="Unassembled WGS sequence"/>
</dbReference>
<accession>A0AAV4BK19</accession>
<keyword evidence="1" id="KW-0548">Nucleotidyltransferase</keyword>
<dbReference type="AlphaFoldDB" id="A0AAV4BK19"/>
<keyword evidence="1" id="KW-0808">Transferase</keyword>
<organism evidence="1 2">
    <name type="scientific">Plakobranchus ocellatus</name>
    <dbReference type="NCBI Taxonomy" id="259542"/>
    <lineage>
        <taxon>Eukaryota</taxon>
        <taxon>Metazoa</taxon>
        <taxon>Spiralia</taxon>
        <taxon>Lophotrochozoa</taxon>
        <taxon>Mollusca</taxon>
        <taxon>Gastropoda</taxon>
        <taxon>Heterobranchia</taxon>
        <taxon>Euthyneura</taxon>
        <taxon>Panpulmonata</taxon>
        <taxon>Sacoglossa</taxon>
        <taxon>Placobranchoidea</taxon>
        <taxon>Plakobranchidae</taxon>
        <taxon>Plakobranchus</taxon>
    </lineage>
</organism>
<keyword evidence="2" id="KW-1185">Reference proteome</keyword>
<dbReference type="EMBL" id="BLXT01005065">
    <property type="protein sequence ID" value="GFO19321.1"/>
    <property type="molecule type" value="Genomic_DNA"/>
</dbReference>
<proteinExistence type="predicted"/>
<sequence>MLDILDKFGGWYCYEFYNIPNLVCFGYMLPLKAFMNDATICASRKRDSQNAFLVRCYNELEQDEFQLKKSLNLSIKRGKLDEHAYFKVTIQDIPRISQEPVKSLRG</sequence>